<feature type="transmembrane region" description="Helical" evidence="1">
    <location>
        <begin position="133"/>
        <end position="150"/>
    </location>
</feature>
<evidence type="ECO:0000313" key="3">
    <source>
        <dbReference type="Proteomes" id="UP000694257"/>
    </source>
</evidence>
<dbReference type="PANTHER" id="PTHR34989:SF1">
    <property type="entry name" value="PROTEIN HDED"/>
    <property type="match status" value="1"/>
</dbReference>
<keyword evidence="1" id="KW-1133">Transmembrane helix</keyword>
<evidence type="ECO:0000256" key="1">
    <source>
        <dbReference type="SAM" id="Phobius"/>
    </source>
</evidence>
<dbReference type="PANTHER" id="PTHR34989">
    <property type="entry name" value="PROTEIN HDED"/>
    <property type="match status" value="1"/>
</dbReference>
<evidence type="ECO:0000313" key="2">
    <source>
        <dbReference type="EMBL" id="QXN88088.1"/>
    </source>
</evidence>
<name>A0ABX8REQ5_NOCIO</name>
<proteinExistence type="predicted"/>
<feature type="transmembrane region" description="Helical" evidence="1">
    <location>
        <begin position="156"/>
        <end position="178"/>
    </location>
</feature>
<dbReference type="Proteomes" id="UP000694257">
    <property type="component" value="Chromosome"/>
</dbReference>
<reference evidence="2 3" key="1">
    <citation type="submission" date="2021-07" db="EMBL/GenBank/DDBJ databases">
        <title>Whole Genome Sequence of Nocardia Iowensis.</title>
        <authorList>
            <person name="Lamm A."/>
            <person name="Collins-Fairclough A.M."/>
            <person name="Bunk B."/>
            <person name="Sproer C."/>
        </authorList>
    </citation>
    <scope>NUCLEOTIDE SEQUENCE [LARGE SCALE GENOMIC DNA]</scope>
    <source>
        <strain evidence="2 3">NRRL 5646</strain>
    </source>
</reference>
<organism evidence="2 3">
    <name type="scientific">Nocardia iowensis</name>
    <dbReference type="NCBI Taxonomy" id="204891"/>
    <lineage>
        <taxon>Bacteria</taxon>
        <taxon>Bacillati</taxon>
        <taxon>Actinomycetota</taxon>
        <taxon>Actinomycetes</taxon>
        <taxon>Mycobacteriales</taxon>
        <taxon>Nocardiaceae</taxon>
        <taxon>Nocardia</taxon>
    </lineage>
</organism>
<dbReference type="InterPro" id="IPR005325">
    <property type="entry name" value="DUF308_memb"/>
</dbReference>
<dbReference type="EMBL" id="CP078145">
    <property type="protein sequence ID" value="QXN88088.1"/>
    <property type="molecule type" value="Genomic_DNA"/>
</dbReference>
<keyword evidence="1" id="KW-0472">Membrane</keyword>
<keyword evidence="3" id="KW-1185">Reference proteome</keyword>
<feature type="transmembrane region" description="Helical" evidence="1">
    <location>
        <begin position="50"/>
        <end position="70"/>
    </location>
</feature>
<protein>
    <submittedName>
        <fullName evidence="2">DUF308 domain-containing protein</fullName>
    </submittedName>
</protein>
<accession>A0ABX8REQ5</accession>
<feature type="transmembrane region" description="Helical" evidence="1">
    <location>
        <begin position="20"/>
        <end position="38"/>
    </location>
</feature>
<dbReference type="RefSeq" id="WP_218468972.1">
    <property type="nucleotide sequence ID" value="NZ_BAABJN010000008.1"/>
</dbReference>
<sequence length="195" mass="20413">MPENELEGRTEPLAGGARQAILVAGACSMIVGVVIAVWPHKSLPTAELLFGLYLLLNGGLQMIVAFGAKFAPVLRALVFVSGVLSILLAMLCFSGGNSALLLSFWIALAWSIRGICHATVASWADELPGRQEVFGLATMVLGILVGVLPFDSLDALGVVVGLCLILIGTMEVLSVAAVRHGVVDLPGVSRRQLRA</sequence>
<keyword evidence="1" id="KW-0812">Transmembrane</keyword>
<gene>
    <name evidence="2" type="ORF">KV110_20910</name>
</gene>
<dbReference type="Pfam" id="PF03729">
    <property type="entry name" value="DUF308"/>
    <property type="match status" value="2"/>
</dbReference>
<dbReference type="InterPro" id="IPR052712">
    <property type="entry name" value="Acid_resist_chaperone_HdeD"/>
</dbReference>